<evidence type="ECO:0000313" key="3">
    <source>
        <dbReference type="Proteomes" id="UP001633002"/>
    </source>
</evidence>
<accession>A0ABD3H6D9</accession>
<organism evidence="2 3">
    <name type="scientific">Riccia sorocarpa</name>
    <dbReference type="NCBI Taxonomy" id="122646"/>
    <lineage>
        <taxon>Eukaryota</taxon>
        <taxon>Viridiplantae</taxon>
        <taxon>Streptophyta</taxon>
        <taxon>Embryophyta</taxon>
        <taxon>Marchantiophyta</taxon>
        <taxon>Marchantiopsida</taxon>
        <taxon>Marchantiidae</taxon>
        <taxon>Marchantiales</taxon>
        <taxon>Ricciaceae</taxon>
        <taxon>Riccia</taxon>
    </lineage>
</organism>
<feature type="compositionally biased region" description="Basic and acidic residues" evidence="1">
    <location>
        <begin position="255"/>
        <end position="272"/>
    </location>
</feature>
<dbReference type="EMBL" id="JBJQOH010000004">
    <property type="protein sequence ID" value="KAL3687077.1"/>
    <property type="molecule type" value="Genomic_DNA"/>
</dbReference>
<protein>
    <submittedName>
        <fullName evidence="2">Uncharacterized protein</fullName>
    </submittedName>
</protein>
<feature type="compositionally biased region" description="Basic and acidic residues" evidence="1">
    <location>
        <begin position="282"/>
        <end position="294"/>
    </location>
</feature>
<evidence type="ECO:0000313" key="2">
    <source>
        <dbReference type="EMBL" id="KAL3687077.1"/>
    </source>
</evidence>
<feature type="compositionally biased region" description="Basic and acidic residues" evidence="1">
    <location>
        <begin position="209"/>
        <end position="219"/>
    </location>
</feature>
<name>A0ABD3H6D9_9MARC</name>
<feature type="compositionally biased region" description="Acidic residues" evidence="1">
    <location>
        <begin position="184"/>
        <end position="197"/>
    </location>
</feature>
<evidence type="ECO:0000256" key="1">
    <source>
        <dbReference type="SAM" id="MobiDB-lite"/>
    </source>
</evidence>
<keyword evidence="3" id="KW-1185">Reference proteome</keyword>
<dbReference type="AlphaFoldDB" id="A0ABD3H6D9"/>
<reference evidence="2 3" key="1">
    <citation type="submission" date="2024-09" db="EMBL/GenBank/DDBJ databases">
        <title>Chromosome-scale assembly of Riccia sorocarpa.</title>
        <authorList>
            <person name="Paukszto L."/>
        </authorList>
    </citation>
    <scope>NUCLEOTIDE SEQUENCE [LARGE SCALE GENOMIC DNA]</scope>
    <source>
        <strain evidence="2">LP-2024</strain>
        <tissue evidence="2">Aerial parts of the thallus</tissue>
    </source>
</reference>
<comment type="caution">
    <text evidence="2">The sequence shown here is derived from an EMBL/GenBank/DDBJ whole genome shotgun (WGS) entry which is preliminary data.</text>
</comment>
<proteinExistence type="predicted"/>
<feature type="region of interest" description="Disordered" evidence="1">
    <location>
        <begin position="1"/>
        <end position="324"/>
    </location>
</feature>
<feature type="compositionally biased region" description="Polar residues" evidence="1">
    <location>
        <begin position="78"/>
        <end position="93"/>
    </location>
</feature>
<gene>
    <name evidence="2" type="ORF">R1sor_013386</name>
</gene>
<feature type="compositionally biased region" description="Basic and acidic residues" evidence="1">
    <location>
        <begin position="312"/>
        <end position="324"/>
    </location>
</feature>
<sequence length="474" mass="52688">MEDDFDQASYRIAHVEVQHGNQHESQGGDLNVDGSARSQLGGHQAKDCPGQQNQRPFRGFIPLSKGDILLPPRKVTTGAASGTKNSGSGSVSRYTEEGFELVKPSKKGSSGGNAHQDLPRTSNPFAQLAEMEGSEEEGEIRGYGSKSQLGGISSPREVRAKDEVTPVASSGGESPKSPKIQDSQEQDEIAEAEEEEPMTPKASRHTKGRNPEDVNHTPDRGNAAKRRVRSEAKPEYQKVATFSQLLPVNSEDPLEERRPDRLVLPLNKKEEPPEQQEDGTTTEDRAGEIRHEQASRPPPEPGEAATNGQELEESRLREDPSEENKNLFDEALQLARKREQIDTRICRIRSRIRWLNEGDSPSKFFFASFKAKQAYETISAIRLETGEMLTDERKILEHVEDTYKELYTAEPEREEFNRKREEAMTLIDKKLTLAQNVALGEMPTDELIEEVVQSLPSDRAPGLDGVTAKILVAC</sequence>
<dbReference type="Proteomes" id="UP001633002">
    <property type="component" value="Unassembled WGS sequence"/>
</dbReference>